<evidence type="ECO:0000256" key="1">
    <source>
        <dbReference type="SAM" id="SignalP"/>
    </source>
</evidence>
<dbReference type="SUPFAM" id="SSF48208">
    <property type="entry name" value="Six-hairpin glycosidases"/>
    <property type="match status" value="1"/>
</dbReference>
<evidence type="ECO:0000313" key="3">
    <source>
        <dbReference type="Proteomes" id="UP000293874"/>
    </source>
</evidence>
<dbReference type="GO" id="GO:0005975">
    <property type="term" value="P:carbohydrate metabolic process"/>
    <property type="evidence" value="ECO:0007669"/>
    <property type="project" value="InterPro"/>
</dbReference>
<name>A0A4Q7N588_9BACT</name>
<protein>
    <submittedName>
        <fullName evidence="2">Uncharacterized protein</fullName>
    </submittedName>
</protein>
<reference evidence="2 3" key="1">
    <citation type="submission" date="2019-02" db="EMBL/GenBank/DDBJ databases">
        <title>Genomic Encyclopedia of Type Strains, Phase IV (KMG-IV): sequencing the most valuable type-strain genomes for metagenomic binning, comparative biology and taxonomic classification.</title>
        <authorList>
            <person name="Goeker M."/>
        </authorList>
    </citation>
    <scope>NUCLEOTIDE SEQUENCE [LARGE SCALE GENOMIC DNA]</scope>
    <source>
        <strain evidence="2 3">DSM 18116</strain>
    </source>
</reference>
<dbReference type="EMBL" id="SGXA01000001">
    <property type="protein sequence ID" value="RZS76223.1"/>
    <property type="molecule type" value="Genomic_DNA"/>
</dbReference>
<dbReference type="RefSeq" id="WP_225979879.1">
    <property type="nucleotide sequence ID" value="NZ_CP042431.1"/>
</dbReference>
<keyword evidence="3" id="KW-1185">Reference proteome</keyword>
<evidence type="ECO:0000313" key="2">
    <source>
        <dbReference type="EMBL" id="RZS76223.1"/>
    </source>
</evidence>
<accession>A0A4Q7N588</accession>
<dbReference type="InterPro" id="IPR008928">
    <property type="entry name" value="6-hairpin_glycosidase_sf"/>
</dbReference>
<feature type="signal peptide" evidence="1">
    <location>
        <begin position="1"/>
        <end position="19"/>
    </location>
</feature>
<feature type="chain" id="PRO_5020876033" evidence="1">
    <location>
        <begin position="20"/>
        <end position="1129"/>
    </location>
</feature>
<gene>
    <name evidence="2" type="ORF">EV199_2102</name>
</gene>
<keyword evidence="1" id="KW-0732">Signal</keyword>
<dbReference type="AlphaFoldDB" id="A0A4Q7N588"/>
<dbReference type="Proteomes" id="UP000293874">
    <property type="component" value="Unassembled WGS sequence"/>
</dbReference>
<organism evidence="2 3">
    <name type="scientific">Pseudobacter ginsenosidimutans</name>
    <dbReference type="NCBI Taxonomy" id="661488"/>
    <lineage>
        <taxon>Bacteria</taxon>
        <taxon>Pseudomonadati</taxon>
        <taxon>Bacteroidota</taxon>
        <taxon>Chitinophagia</taxon>
        <taxon>Chitinophagales</taxon>
        <taxon>Chitinophagaceae</taxon>
        <taxon>Pseudobacter</taxon>
    </lineage>
</organism>
<comment type="caution">
    <text evidence="2">The sequence shown here is derived from an EMBL/GenBank/DDBJ whole genome shotgun (WGS) entry which is preliminary data.</text>
</comment>
<sequence>MKKNIVFIWLVFFCQALFAQSAGYLVEAEAFQFRGGWFEEKSGLTMGNSMLRVLGGKHGAADALTVIDVKEKGQYTVWVRAMDFKEKPGTRLSRLLVDEQPMEEAGKHGKEGFAWEKVGVVALDKKQVLLRLKDTRKNFARVDAVLLTADASYDPNNIELPQLAKLRVKPVAMQVADAKPPAVSPYLLIPADSKTIAEISNNRIKLSFATGGVNNKSIVAKTLVDDKGEWKSVNRFHEDHKVYLLSSQSPELTFGNFFPSWNGSKAISYIQHDGKKIELQEPEDLLNPFMAGDLSEAIPVDAKKINSNRIDVKYVTSDGSTITGIWTIEKSSAHISVKLEATVANPGFYSIGLAAFQGIAPDKVTNIQLPPMFQYKRLSPNAVMMPSAMMQQPLAIAETKYGATGFVSTFISADPAMMKNEWGMPEKSPMGFAIRNEAGLVQPVAFAPVLGLEDSKLKAGQKIEKSFVMGSFYNDWQKTMEYVSEQVFKVKDYRTQQGSLTDAVFNMIDLIKNDTAAGWSNELKGFYDIEADPKTAATVVHPSPLTLLSTAVIMNDEDFYLKRALPVIEYTLSRSGYRWAKNVVPTGYNNSRKTLFLNPFNSQFTTAYYEGLYQFTGGANPWINNIALPDGKVRAASGYSVNIPGWVQELAAYRLTRENKWLNSATANADKFLNTAVYNNTITPLSKGPFYNSQFYAYWWNLLDLYEQTKDEKYLKAAEQSAFQTIAGIRSLPQVKDTVMTIHPGNKYEGNTTLWWKGEQRYRLGFPRKAGDAPEKQVAESLVSPVGLGFEQPFTYFEPGKTVRPVFMSSWAPHLLRLYQYTKRDIFLTYARNAVIGRFTNYPGYYATGFTDITMKADFPYKGPDVSSIYYHHIPAHLSFSWDYLITEAVQRSNNKISFPYSQQDGFVWFTNRHYGAAKGAIYDDKNVRLWMKRGLVEVNSPEINYITGVSKDKFWVALLSESANSLPVTLKIGKDAGVAANAPAALYSNEKSKPAKAVLNDLELPLTVAGKGITVVSFPLASSSTETVVPAIKNGMKVVELGEPWGKMFLFRIRSPFGWDSIYGFLETAPINGAVVSITSQQQTITKNNYPFEWSLPKVGTNEKMELKIKLQTSDGKVHEETVTLEGN</sequence>
<proteinExistence type="predicted"/>